<dbReference type="Gene3D" id="1.10.575.10">
    <property type="entry name" value="P1 Nuclease"/>
    <property type="match status" value="1"/>
</dbReference>
<evidence type="ECO:0000256" key="2">
    <source>
        <dbReference type="ARBA" id="ARBA00022723"/>
    </source>
</evidence>
<keyword evidence="5" id="KW-1015">Disulfide bond</keyword>
<dbReference type="InterPro" id="IPR008947">
    <property type="entry name" value="PLipase_C/P1_nuclease_dom_sf"/>
</dbReference>
<feature type="chain" id="PRO_5038855558" evidence="8">
    <location>
        <begin position="20"/>
        <end position="295"/>
    </location>
</feature>
<feature type="compositionally biased region" description="Basic and acidic residues" evidence="7">
    <location>
        <begin position="79"/>
        <end position="89"/>
    </location>
</feature>
<dbReference type="SUPFAM" id="SSF48537">
    <property type="entry name" value="Phospholipase C/P1 nuclease"/>
    <property type="match status" value="1"/>
</dbReference>
<reference evidence="9" key="1">
    <citation type="submission" date="2020-10" db="EMBL/GenBank/DDBJ databases">
        <title>Connecting structure to function with the recovery of over 1000 high-quality activated sludge metagenome-assembled genomes encoding full-length rRNA genes using long-read sequencing.</title>
        <authorList>
            <person name="Singleton C.M."/>
            <person name="Petriglieri F."/>
            <person name="Kristensen J.M."/>
            <person name="Kirkegaard R.H."/>
            <person name="Michaelsen T.Y."/>
            <person name="Andersen M.H."/>
            <person name="Karst S.M."/>
            <person name="Dueholm M.S."/>
            <person name="Nielsen P.H."/>
            <person name="Albertsen M."/>
        </authorList>
    </citation>
    <scope>NUCLEOTIDE SEQUENCE</scope>
    <source>
        <strain evidence="9">OdNE_18-Q3-R46-58_BAT3C.305</strain>
    </source>
</reference>
<keyword evidence="6" id="KW-0325">Glycoprotein</keyword>
<keyword evidence="8" id="KW-0732">Signal</keyword>
<evidence type="ECO:0000256" key="3">
    <source>
        <dbReference type="ARBA" id="ARBA00022759"/>
    </source>
</evidence>
<dbReference type="AlphaFoldDB" id="A0A9D7LPL9"/>
<evidence type="ECO:0000256" key="1">
    <source>
        <dbReference type="ARBA" id="ARBA00022722"/>
    </source>
</evidence>
<evidence type="ECO:0000256" key="7">
    <source>
        <dbReference type="SAM" id="MobiDB-lite"/>
    </source>
</evidence>
<organism evidence="9 10">
    <name type="scientific">Candidatus Dechloromonas phosphorivorans</name>
    <dbReference type="NCBI Taxonomy" id="2899244"/>
    <lineage>
        <taxon>Bacteria</taxon>
        <taxon>Pseudomonadati</taxon>
        <taxon>Pseudomonadota</taxon>
        <taxon>Betaproteobacteria</taxon>
        <taxon>Rhodocyclales</taxon>
        <taxon>Azonexaceae</taxon>
        <taxon>Dechloromonas</taxon>
    </lineage>
</organism>
<dbReference type="Proteomes" id="UP000808146">
    <property type="component" value="Unassembled WGS sequence"/>
</dbReference>
<dbReference type="Pfam" id="PF02265">
    <property type="entry name" value="S1-P1_nuclease"/>
    <property type="match status" value="1"/>
</dbReference>
<evidence type="ECO:0000256" key="4">
    <source>
        <dbReference type="ARBA" id="ARBA00022801"/>
    </source>
</evidence>
<dbReference type="CDD" id="cd11010">
    <property type="entry name" value="S1-P1_nuclease"/>
    <property type="match status" value="1"/>
</dbReference>
<gene>
    <name evidence="9" type="ORF">IPN75_15385</name>
</gene>
<feature type="region of interest" description="Disordered" evidence="7">
    <location>
        <begin position="79"/>
        <end position="103"/>
    </location>
</feature>
<dbReference type="EMBL" id="JADKBR010000018">
    <property type="protein sequence ID" value="MBK8891655.1"/>
    <property type="molecule type" value="Genomic_DNA"/>
</dbReference>
<name>A0A9D7LPL9_9RHOO</name>
<dbReference type="PANTHER" id="PTHR33146:SF10">
    <property type="entry name" value="STRAND-SPECIFIC NUCLEASE, PUTATIVE-RELATED"/>
    <property type="match status" value="1"/>
</dbReference>
<keyword evidence="3" id="KW-0255">Endonuclease</keyword>
<keyword evidence="1" id="KW-0540">Nuclease</keyword>
<evidence type="ECO:0000313" key="10">
    <source>
        <dbReference type="Proteomes" id="UP000808146"/>
    </source>
</evidence>
<proteinExistence type="predicted"/>
<comment type="caution">
    <text evidence="9">The sequence shown here is derived from an EMBL/GenBank/DDBJ whole genome shotgun (WGS) entry which is preliminary data.</text>
</comment>
<dbReference type="InterPro" id="IPR003154">
    <property type="entry name" value="S1/P1nuclease"/>
</dbReference>
<feature type="signal peptide" evidence="8">
    <location>
        <begin position="1"/>
        <end position="19"/>
    </location>
</feature>
<dbReference type="GO" id="GO:0004519">
    <property type="term" value="F:endonuclease activity"/>
    <property type="evidence" value="ECO:0007669"/>
    <property type="project" value="UniProtKB-KW"/>
</dbReference>
<evidence type="ECO:0000256" key="5">
    <source>
        <dbReference type="ARBA" id="ARBA00023157"/>
    </source>
</evidence>
<dbReference type="GO" id="GO:0046872">
    <property type="term" value="F:metal ion binding"/>
    <property type="evidence" value="ECO:0007669"/>
    <property type="project" value="UniProtKB-KW"/>
</dbReference>
<dbReference type="GO" id="GO:0003676">
    <property type="term" value="F:nucleic acid binding"/>
    <property type="evidence" value="ECO:0007669"/>
    <property type="project" value="InterPro"/>
</dbReference>
<dbReference type="GO" id="GO:0016788">
    <property type="term" value="F:hydrolase activity, acting on ester bonds"/>
    <property type="evidence" value="ECO:0007669"/>
    <property type="project" value="InterPro"/>
</dbReference>
<dbReference type="GO" id="GO:0006308">
    <property type="term" value="P:DNA catabolic process"/>
    <property type="evidence" value="ECO:0007669"/>
    <property type="project" value="InterPro"/>
</dbReference>
<evidence type="ECO:0000256" key="6">
    <source>
        <dbReference type="ARBA" id="ARBA00023180"/>
    </source>
</evidence>
<evidence type="ECO:0000313" key="9">
    <source>
        <dbReference type="EMBL" id="MBK8891655.1"/>
    </source>
</evidence>
<evidence type="ECO:0000256" key="8">
    <source>
        <dbReference type="SAM" id="SignalP"/>
    </source>
</evidence>
<keyword evidence="2" id="KW-0479">Metal-binding</keyword>
<protein>
    <submittedName>
        <fullName evidence="9">S1/P1 nuclease</fullName>
    </submittedName>
</protein>
<keyword evidence="4" id="KW-0378">Hydrolase</keyword>
<accession>A0A9D7LPL9</accession>
<dbReference type="PANTHER" id="PTHR33146">
    <property type="entry name" value="ENDONUCLEASE 4"/>
    <property type="match status" value="1"/>
</dbReference>
<sequence length="295" mass="33225">MRPCLIALLFLLFPPLAGAWNAAGHRLVAVIAWQQLSPPSRDFVAQALHRHPDHQRWVGKAGSAEPAMIFAEAATWPDDIRSDPRFHDEGENDPTPPLPGFPDSSRHKSWHYVDVDHQGRTARGEVDRQIERLSRLLRSTAKDDDISYALPWLVHLVADIHQPLHAGSADDEGGTAVEIENPFNKRLPFSSLHIYWDDLPGPPWLRGQKLEDKVRRLIAEYPAPRQGAVALWRDESNRLLASAYPDAVGSLLPIITEDFNRRAHTIAERRIVDAGYRLGRLLEASICARVSRETQ</sequence>